<keyword evidence="22" id="KW-1185">Reference proteome</keyword>
<dbReference type="FunFam" id="2.30.30.40:FF:000182">
    <property type="entry name" value="Tyrosine-protein kinase Fyn"/>
    <property type="match status" value="1"/>
</dbReference>
<dbReference type="CDD" id="cd12006">
    <property type="entry name" value="SH3_Fyn_Yrk"/>
    <property type="match status" value="1"/>
</dbReference>
<dbReference type="PRINTS" id="PR00109">
    <property type="entry name" value="TYRKINASE"/>
</dbReference>
<dbReference type="EC" id="2.7.10.2" evidence="17"/>
<dbReference type="PROSITE" id="PS50011">
    <property type="entry name" value="PROTEIN_KINASE_DOM"/>
    <property type="match status" value="1"/>
</dbReference>
<feature type="non-terminal residue" evidence="21">
    <location>
        <position position="993"/>
    </location>
</feature>
<evidence type="ECO:0000256" key="8">
    <source>
        <dbReference type="ARBA" id="ARBA00022777"/>
    </source>
</evidence>
<evidence type="ECO:0000256" key="5">
    <source>
        <dbReference type="ARBA" id="ARBA00022679"/>
    </source>
</evidence>
<evidence type="ECO:0000259" key="19">
    <source>
        <dbReference type="PROSITE" id="PS50002"/>
    </source>
</evidence>
<dbReference type="InterPro" id="IPR000719">
    <property type="entry name" value="Prot_kinase_dom"/>
</dbReference>
<dbReference type="PROSITE" id="PS50002">
    <property type="entry name" value="SH3"/>
    <property type="match status" value="1"/>
</dbReference>
<dbReference type="SMART" id="SM00252">
    <property type="entry name" value="SH2"/>
    <property type="match status" value="1"/>
</dbReference>
<dbReference type="GO" id="GO:0005737">
    <property type="term" value="C:cytoplasm"/>
    <property type="evidence" value="ECO:0007669"/>
    <property type="project" value="UniProtKB-SubCell"/>
</dbReference>
<dbReference type="InterPro" id="IPR020635">
    <property type="entry name" value="Tyr_kinase_cat_dom"/>
</dbReference>
<evidence type="ECO:0000256" key="15">
    <source>
        <dbReference type="PROSITE-ProRule" id="PRU00191"/>
    </source>
</evidence>
<accession>A0AAW0K9M5</accession>
<feature type="domain" description="SH2" evidence="18">
    <location>
        <begin position="203"/>
        <end position="300"/>
    </location>
</feature>
<dbReference type="Gene3D" id="1.10.510.10">
    <property type="entry name" value="Transferase(Phosphotransferase) domain 1"/>
    <property type="match status" value="1"/>
</dbReference>
<evidence type="ECO:0000256" key="13">
    <source>
        <dbReference type="ARBA" id="ARBA00023288"/>
    </source>
</evidence>
<evidence type="ECO:0000259" key="18">
    <source>
        <dbReference type="PROSITE" id="PS50001"/>
    </source>
</evidence>
<dbReference type="SUPFAM" id="SSF56112">
    <property type="entry name" value="Protein kinase-like (PK-like)"/>
    <property type="match status" value="1"/>
</dbReference>
<keyword evidence="12" id="KW-0564">Palmitate</keyword>
<evidence type="ECO:0000256" key="2">
    <source>
        <dbReference type="ARBA" id="ARBA00022443"/>
    </source>
</evidence>
<evidence type="ECO:0000256" key="6">
    <source>
        <dbReference type="ARBA" id="ARBA00022707"/>
    </source>
</evidence>
<evidence type="ECO:0000256" key="9">
    <source>
        <dbReference type="ARBA" id="ARBA00022840"/>
    </source>
</evidence>
<keyword evidence="11 17" id="KW-0829">Tyrosine-protein kinase</keyword>
<dbReference type="InterPro" id="IPR036028">
    <property type="entry name" value="SH3-like_dom_sf"/>
</dbReference>
<evidence type="ECO:0000256" key="7">
    <source>
        <dbReference type="ARBA" id="ARBA00022741"/>
    </source>
</evidence>
<dbReference type="Gene3D" id="3.30.200.20">
    <property type="entry name" value="Phosphorylase Kinase, domain 1"/>
    <property type="match status" value="3"/>
</dbReference>
<organism evidence="21 22">
    <name type="scientific">Myodes glareolus</name>
    <name type="common">Bank vole</name>
    <name type="synonym">Clethrionomys glareolus</name>
    <dbReference type="NCBI Taxonomy" id="447135"/>
    <lineage>
        <taxon>Eukaryota</taxon>
        <taxon>Metazoa</taxon>
        <taxon>Chordata</taxon>
        <taxon>Craniata</taxon>
        <taxon>Vertebrata</taxon>
        <taxon>Euteleostomi</taxon>
        <taxon>Mammalia</taxon>
        <taxon>Eutheria</taxon>
        <taxon>Euarchontoglires</taxon>
        <taxon>Glires</taxon>
        <taxon>Rodentia</taxon>
        <taxon>Myomorpha</taxon>
        <taxon>Muroidea</taxon>
        <taxon>Cricetidae</taxon>
        <taxon>Arvicolinae</taxon>
        <taxon>Myodes</taxon>
    </lineage>
</organism>
<evidence type="ECO:0000256" key="17">
    <source>
        <dbReference type="RuleBase" id="RU362096"/>
    </source>
</evidence>
<evidence type="ECO:0000256" key="1">
    <source>
        <dbReference type="ARBA" id="ARBA00004496"/>
    </source>
</evidence>
<keyword evidence="5 17" id="KW-0808">Transferase</keyword>
<dbReference type="InterPro" id="IPR036860">
    <property type="entry name" value="SH2_dom_sf"/>
</dbReference>
<dbReference type="PRINTS" id="PR00401">
    <property type="entry name" value="SH2DOMAIN"/>
</dbReference>
<dbReference type="InterPro" id="IPR001245">
    <property type="entry name" value="Ser-Thr/Tyr_kinase_cat_dom"/>
</dbReference>
<dbReference type="GO" id="GO:0004715">
    <property type="term" value="F:non-membrane spanning protein tyrosine kinase activity"/>
    <property type="evidence" value="ECO:0007669"/>
    <property type="project" value="UniProtKB-EC"/>
</dbReference>
<dbReference type="Proteomes" id="UP001488838">
    <property type="component" value="Unassembled WGS sequence"/>
</dbReference>
<keyword evidence="6" id="KW-0519">Myristate</keyword>
<dbReference type="EMBL" id="JBBHLL010000002">
    <property type="protein sequence ID" value="KAK7835256.1"/>
    <property type="molecule type" value="Genomic_DNA"/>
</dbReference>
<dbReference type="GO" id="GO:0001664">
    <property type="term" value="F:G protein-coupled receptor binding"/>
    <property type="evidence" value="ECO:0007669"/>
    <property type="project" value="UniProtKB-ARBA"/>
</dbReference>
<dbReference type="Gene3D" id="3.30.505.10">
    <property type="entry name" value="SH2 domain"/>
    <property type="match status" value="1"/>
</dbReference>
<dbReference type="InterPro" id="IPR008266">
    <property type="entry name" value="Tyr_kinase_AS"/>
</dbReference>
<dbReference type="PROSITE" id="PS50001">
    <property type="entry name" value="SH2"/>
    <property type="match status" value="1"/>
</dbReference>
<keyword evidence="4" id="KW-0597">Phosphoprotein</keyword>
<evidence type="ECO:0000256" key="11">
    <source>
        <dbReference type="ARBA" id="ARBA00023137"/>
    </source>
</evidence>
<evidence type="ECO:0000256" key="16">
    <source>
        <dbReference type="PROSITE-ProRule" id="PRU00192"/>
    </source>
</evidence>
<evidence type="ECO:0000256" key="12">
    <source>
        <dbReference type="ARBA" id="ARBA00023139"/>
    </source>
</evidence>
<dbReference type="InterPro" id="IPR047924">
    <property type="entry name" value="Fyn/Yrk_SH2"/>
</dbReference>
<feature type="domain" description="SH3" evidence="19">
    <location>
        <begin position="136"/>
        <end position="197"/>
    </location>
</feature>
<evidence type="ECO:0000256" key="10">
    <source>
        <dbReference type="ARBA" id="ARBA00022999"/>
    </source>
</evidence>
<dbReference type="PANTHER" id="PTHR24418">
    <property type="entry name" value="TYROSINE-PROTEIN KINASE"/>
    <property type="match status" value="1"/>
</dbReference>
<keyword evidence="8 17" id="KW-0418">Kinase</keyword>
<dbReference type="Pfam" id="PF07714">
    <property type="entry name" value="PK_Tyr_Ser-Thr"/>
    <property type="match status" value="1"/>
</dbReference>
<evidence type="ECO:0000256" key="3">
    <source>
        <dbReference type="ARBA" id="ARBA00022490"/>
    </source>
</evidence>
<comment type="catalytic activity">
    <reaction evidence="14 17">
        <text>L-tyrosyl-[protein] + ATP = O-phospho-L-tyrosyl-[protein] + ADP + H(+)</text>
        <dbReference type="Rhea" id="RHEA:10596"/>
        <dbReference type="Rhea" id="RHEA-COMP:10136"/>
        <dbReference type="Rhea" id="RHEA-COMP:20101"/>
        <dbReference type="ChEBI" id="CHEBI:15378"/>
        <dbReference type="ChEBI" id="CHEBI:30616"/>
        <dbReference type="ChEBI" id="CHEBI:46858"/>
        <dbReference type="ChEBI" id="CHEBI:61978"/>
        <dbReference type="ChEBI" id="CHEBI:456216"/>
        <dbReference type="EC" id="2.7.10.2"/>
    </reaction>
</comment>
<keyword evidence="3" id="KW-0963">Cytoplasm</keyword>
<dbReference type="PRINTS" id="PR00452">
    <property type="entry name" value="SH3DOMAIN"/>
</dbReference>
<comment type="similarity">
    <text evidence="17">Belongs to the protein kinase superfamily. Tyr protein kinase family.</text>
</comment>
<dbReference type="CDD" id="cd10418">
    <property type="entry name" value="SH2_Src_Fyn_isoform_a_like"/>
    <property type="match status" value="1"/>
</dbReference>
<keyword evidence="9 17" id="KW-0067">ATP-binding</keyword>
<dbReference type="InterPro" id="IPR011009">
    <property type="entry name" value="Kinase-like_dom_sf"/>
</dbReference>
<dbReference type="Pfam" id="PF00018">
    <property type="entry name" value="SH3_1"/>
    <property type="match status" value="1"/>
</dbReference>
<dbReference type="InterPro" id="IPR000980">
    <property type="entry name" value="SH2"/>
</dbReference>
<proteinExistence type="inferred from homology"/>
<dbReference type="InterPro" id="IPR001452">
    <property type="entry name" value="SH3_domain"/>
</dbReference>
<dbReference type="SMART" id="SM00219">
    <property type="entry name" value="TyrKc"/>
    <property type="match status" value="1"/>
</dbReference>
<dbReference type="AlphaFoldDB" id="A0AAW0K9M5"/>
<keyword evidence="10 15" id="KW-0727">SH2 domain</keyword>
<dbReference type="SUPFAM" id="SSF50044">
    <property type="entry name" value="SH3-domain"/>
    <property type="match status" value="1"/>
</dbReference>
<dbReference type="Gene3D" id="2.30.30.40">
    <property type="entry name" value="SH3 Domains"/>
    <property type="match status" value="1"/>
</dbReference>
<evidence type="ECO:0000313" key="22">
    <source>
        <dbReference type="Proteomes" id="UP001488838"/>
    </source>
</evidence>
<dbReference type="FunFam" id="3.30.505.10:FF:000120">
    <property type="entry name" value="Tyrosine-protein kinase Fyn"/>
    <property type="match status" value="1"/>
</dbReference>
<dbReference type="PROSITE" id="PS00109">
    <property type="entry name" value="PROTEIN_KINASE_TYR"/>
    <property type="match status" value="1"/>
</dbReference>
<comment type="subcellular location">
    <subcellularLocation>
        <location evidence="1">Cytoplasm</location>
    </subcellularLocation>
</comment>
<sequence length="993" mass="110329">MWRGTDWVQRMEPSPDTSPFLCSCQPGHSPLSLGKRPEACPLIASFLFPAGTWIMGCVQCKDKEAAKLTEERDGSLNQSSGYRYGTDPTPQHYPSFGVTSIPNYNNFHAAGGQGLTVFGGVNSSSHTGTLRTRGGTGVTLFVALYDYEARTEDDLSFHKGEKFQILNSSEGDWWEARSLTTGETGYIPSNYVAPVDSIQAEEWYFGKLGRKDAERQLLSFGNPRGTFLIRESETTKGAYSLSIRDWDDMKGDHVKHYKIRKLDNGGYYITTRAQFETLQQLVQHYSERAAGLCCRLVVPCHKGMPRLTDLSVKTKDVWEIPRESLQLIKRLGNGQFGEVWMGMLRLNYSLISFPVWEIPNIKDGRTVFSLLIPFPVEKADGLCFNLTVISSSCTPQTSGLAKDAWEVARGSLCLEKKLGQGCFAEVWLGKAEGTFCFGNISKPVKRTVLNRDIWASSPGLPTVAAPCCVRLSYFMWFIKHLQTGRQHAGNVVLSRPVKWDVMPTALALEMAILILRKYLNTVFKCFSLTADFAVHLLEAIVLRADSPEAWGIYLTWGSMGKETVCSLPVLVGTFSMIAEGLCQVTHPVQTVESLKPISQHPRFADQNYFSHEKSILGLTSCCGLFVGTWNGNTKVAIKTLKPGTMSPESFLEEAQIMKKLKHDKLVQLYAVVSEEPIYIVTEYMNKGSLLDFLKDGEGRALKLPNLVDMAAQVAAGMAYIERMNYIHRDLRSANILVGNGLICKIADFGLARLIEDNEYTARQGGRARDQGVIASLLCTALPLTFISSGCPFLPLWSGGSMAVLRALWFWRKRSLGGQVLDRSQSVMSQQRAGSLQRPMEANPDLTLQASLSRAKREGERDGLEELDALQKFMDSLCVKHTEPKASPPGTQQRVRLTSEVHSAKAEAPEPLCAVTGIYFLPFFSLTRNRSLMSDKGNVKPSPCRVTDTAQMLGILLHVGQTAQLFEFLHRDMSCPGALYPHSKPPQGHVEWEH</sequence>
<comment type="caution">
    <text evidence="21">The sequence shown here is derived from an EMBL/GenBank/DDBJ whole genome shotgun (WGS) entry which is preliminary data.</text>
</comment>
<dbReference type="InterPro" id="IPR050198">
    <property type="entry name" value="Non-receptor_tyrosine_kinases"/>
</dbReference>
<name>A0AAW0K9M5_MYOGA</name>
<gene>
    <name evidence="21" type="ORF">U0070_017792</name>
</gene>
<feature type="domain" description="Protein kinase" evidence="20">
    <location>
        <begin position="610"/>
        <end position="873"/>
    </location>
</feature>
<evidence type="ECO:0000259" key="20">
    <source>
        <dbReference type="PROSITE" id="PS50011"/>
    </source>
</evidence>
<dbReference type="SUPFAM" id="SSF55550">
    <property type="entry name" value="SH2 domain"/>
    <property type="match status" value="1"/>
</dbReference>
<dbReference type="GO" id="GO:0030425">
    <property type="term" value="C:dendrite"/>
    <property type="evidence" value="ECO:0007669"/>
    <property type="project" value="UniProtKB-ARBA"/>
</dbReference>
<dbReference type="Pfam" id="PF00017">
    <property type="entry name" value="SH2"/>
    <property type="match status" value="1"/>
</dbReference>
<dbReference type="GO" id="GO:0005524">
    <property type="term" value="F:ATP binding"/>
    <property type="evidence" value="ECO:0007669"/>
    <property type="project" value="UniProtKB-KW"/>
</dbReference>
<keyword evidence="7 17" id="KW-0547">Nucleotide-binding</keyword>
<keyword evidence="2 16" id="KW-0728">SH3 domain</keyword>
<evidence type="ECO:0000313" key="21">
    <source>
        <dbReference type="EMBL" id="KAK7835256.1"/>
    </source>
</evidence>
<reference evidence="21 22" key="1">
    <citation type="journal article" date="2023" name="bioRxiv">
        <title>Conserved and derived expression patterns and positive selection on dental genes reveal complex evolutionary context of ever-growing rodent molars.</title>
        <authorList>
            <person name="Calamari Z.T."/>
            <person name="Song A."/>
            <person name="Cohen E."/>
            <person name="Akter M."/>
            <person name="Roy R.D."/>
            <person name="Hallikas O."/>
            <person name="Christensen M.M."/>
            <person name="Li P."/>
            <person name="Marangoni P."/>
            <person name="Jernvall J."/>
            <person name="Klein O.D."/>
        </authorList>
    </citation>
    <scope>NUCLEOTIDE SEQUENCE [LARGE SCALE GENOMIC DNA]</scope>
    <source>
        <strain evidence="21">V071</strain>
    </source>
</reference>
<evidence type="ECO:0000256" key="14">
    <source>
        <dbReference type="ARBA" id="ARBA00051245"/>
    </source>
</evidence>
<evidence type="ECO:0000256" key="4">
    <source>
        <dbReference type="ARBA" id="ARBA00022553"/>
    </source>
</evidence>
<dbReference type="InterPro" id="IPR035750">
    <property type="entry name" value="Fyn/Yrk_SH3"/>
</dbReference>
<dbReference type="SMART" id="SM00326">
    <property type="entry name" value="SH3"/>
    <property type="match status" value="1"/>
</dbReference>
<protein>
    <recommendedName>
        <fullName evidence="17">Tyrosine-protein kinase</fullName>
        <ecNumber evidence="17">2.7.10.2</ecNumber>
    </recommendedName>
</protein>
<keyword evidence="13" id="KW-0449">Lipoprotein</keyword>